<comment type="caution">
    <text evidence="2">The sequence shown here is derived from an EMBL/GenBank/DDBJ whole genome shotgun (WGS) entry which is preliminary data.</text>
</comment>
<keyword evidence="1" id="KW-0732">Signal</keyword>
<evidence type="ECO:0000313" key="3">
    <source>
        <dbReference type="Proteomes" id="UP000660262"/>
    </source>
</evidence>
<dbReference type="AlphaFoldDB" id="A0A830H6A1"/>
<protein>
    <submittedName>
        <fullName evidence="2">Uncharacterized protein</fullName>
    </submittedName>
</protein>
<sequence length="211" mass="23743">MTTTTTTTNNFRSKHVALKVLTLVLVFVCTPQGACARPIDSLNIARRQHIDEAVADAFNKDIRDALKDNPHGLLFWEVEESRGTLRRRLNPDTDKQVNHVAQFIVDEMNRRSLSLGGVVCELAHVLNPCLYMERGGNALYRFRFQIAVVSKDDRLRHVLRSYEATVHEDATAKLVVMAERMVDSDNYVDGWMGRDGVVHAGGVQDHASDDL</sequence>
<keyword evidence="3" id="KW-1185">Reference proteome</keyword>
<accession>A0A830H6A1</accession>
<gene>
    <name evidence="2" type="ORF">PPROV_000000700</name>
</gene>
<feature type="chain" id="PRO_5033032432" evidence="1">
    <location>
        <begin position="37"/>
        <end position="211"/>
    </location>
</feature>
<dbReference type="EMBL" id="BNJQ01000001">
    <property type="protein sequence ID" value="GHP01251.1"/>
    <property type="molecule type" value="Genomic_DNA"/>
</dbReference>
<name>A0A830H6A1_9CHLO</name>
<dbReference type="Proteomes" id="UP000660262">
    <property type="component" value="Unassembled WGS sequence"/>
</dbReference>
<evidence type="ECO:0000256" key="1">
    <source>
        <dbReference type="SAM" id="SignalP"/>
    </source>
</evidence>
<feature type="signal peptide" evidence="1">
    <location>
        <begin position="1"/>
        <end position="36"/>
    </location>
</feature>
<organism evidence="2 3">
    <name type="scientific">Pycnococcus provasolii</name>
    <dbReference type="NCBI Taxonomy" id="41880"/>
    <lineage>
        <taxon>Eukaryota</taxon>
        <taxon>Viridiplantae</taxon>
        <taxon>Chlorophyta</taxon>
        <taxon>Pseudoscourfieldiophyceae</taxon>
        <taxon>Pseudoscourfieldiales</taxon>
        <taxon>Pycnococcaceae</taxon>
        <taxon>Pycnococcus</taxon>
    </lineage>
</organism>
<evidence type="ECO:0000313" key="2">
    <source>
        <dbReference type="EMBL" id="GHP01251.1"/>
    </source>
</evidence>
<reference evidence="2" key="1">
    <citation type="submission" date="2020-10" db="EMBL/GenBank/DDBJ databases">
        <title>Unveiling of a novel bifunctional photoreceptor, Dualchrome1, isolated from a cosmopolitan green alga.</title>
        <authorList>
            <person name="Suzuki S."/>
            <person name="Kawachi M."/>
        </authorList>
    </citation>
    <scope>NUCLEOTIDE SEQUENCE</scope>
    <source>
        <strain evidence="2">NIES 2893</strain>
    </source>
</reference>
<proteinExistence type="predicted"/>